<protein>
    <recommendedName>
        <fullName evidence="2">Superoxide dismutase [Cu-Zn]</fullName>
        <ecNumber evidence="2">1.15.1.1</ecNumber>
    </recommendedName>
</protein>
<dbReference type="SUPFAM" id="SSF49329">
    <property type="entry name" value="Cu,Zn superoxide dismutase-like"/>
    <property type="match status" value="1"/>
</dbReference>
<dbReference type="Proteomes" id="UP000050956">
    <property type="component" value="Unassembled WGS sequence"/>
</dbReference>
<keyword evidence="2" id="KW-0862">Zinc</keyword>
<feature type="signal peptide" evidence="4">
    <location>
        <begin position="1"/>
        <end position="26"/>
    </location>
</feature>
<dbReference type="AlphaFoldDB" id="A0A0R0D7W5"/>
<comment type="cofactor">
    <cofactor evidence="2">
        <name>Zn(2+)</name>
        <dbReference type="ChEBI" id="CHEBI:29105"/>
    </cofactor>
    <text evidence="2">Binds 1 zinc ion per subunit.</text>
</comment>
<dbReference type="EMBL" id="LDJM01000044">
    <property type="protein sequence ID" value="KRG74362.1"/>
    <property type="molecule type" value="Genomic_DNA"/>
</dbReference>
<dbReference type="PROSITE" id="PS51257">
    <property type="entry name" value="PROKAR_LIPOPROTEIN"/>
    <property type="match status" value="1"/>
</dbReference>
<comment type="caution">
    <text evidence="6">The sequence shown here is derived from an EMBL/GenBank/DDBJ whole genome shotgun (WGS) entry which is preliminary data.</text>
</comment>
<dbReference type="Gene3D" id="2.60.40.200">
    <property type="entry name" value="Superoxide dismutase, copper/zinc binding domain"/>
    <property type="match status" value="1"/>
</dbReference>
<sequence>MPMRIQTMAVMAAVALAACSSTPAVKPEAPVTAAPAQVGTLMQAEAALAPASASIVSGRLVLVSQPGGVRITGTLGGLRPHQQAGFHVHERGDCSAVDGSSAGAHFNPTGSHHGRHGQPPHHLGDIDNLQADAAGRVAVDTYLSGVVLGGGALNDVLGRALIVHSQADDYRSQPAGNAGARVACGVIRQARQS</sequence>
<dbReference type="EC" id="1.15.1.1" evidence="2"/>
<proteinExistence type="inferred from homology"/>
<dbReference type="PROSITE" id="PS00332">
    <property type="entry name" value="SOD_CU_ZN_2"/>
    <property type="match status" value="1"/>
</dbReference>
<reference evidence="6 7" key="1">
    <citation type="submission" date="2015-05" db="EMBL/GenBank/DDBJ databases">
        <title>Genome sequencing and analysis of members of genus Stenotrophomonas.</title>
        <authorList>
            <person name="Patil P.P."/>
            <person name="Midha S."/>
            <person name="Patil P.B."/>
        </authorList>
    </citation>
    <scope>NUCLEOTIDE SEQUENCE [LARGE SCALE GENOMIC DNA]</scope>
    <source>
        <strain evidence="6 7">DSM 24757</strain>
    </source>
</reference>
<comment type="cofactor">
    <cofactor evidence="2">
        <name>Cu cation</name>
        <dbReference type="ChEBI" id="CHEBI:23378"/>
    </cofactor>
    <text evidence="2">Binds 1 copper ion per subunit.</text>
</comment>
<dbReference type="STRING" id="336566.ABB30_14130"/>
<comment type="function">
    <text evidence="2">Destroys radicals which are normally produced within the cells and which are toxic to biological systems.</text>
</comment>
<evidence type="ECO:0000256" key="2">
    <source>
        <dbReference type="RuleBase" id="RU000393"/>
    </source>
</evidence>
<keyword evidence="4" id="KW-0732">Signal</keyword>
<accession>A0A0R0D7W5</accession>
<dbReference type="PROSITE" id="PS00087">
    <property type="entry name" value="SOD_CU_ZN_1"/>
    <property type="match status" value="1"/>
</dbReference>
<dbReference type="InterPro" id="IPR018152">
    <property type="entry name" value="SOD_Cu/Zn_BS"/>
</dbReference>
<dbReference type="RefSeq" id="WP_057638951.1">
    <property type="nucleotide sequence ID" value="NZ_LDJM01000044.1"/>
</dbReference>
<dbReference type="GO" id="GO:0005507">
    <property type="term" value="F:copper ion binding"/>
    <property type="evidence" value="ECO:0007669"/>
    <property type="project" value="InterPro"/>
</dbReference>
<evidence type="ECO:0000313" key="7">
    <source>
        <dbReference type="Proteomes" id="UP000050956"/>
    </source>
</evidence>
<evidence type="ECO:0000259" key="5">
    <source>
        <dbReference type="Pfam" id="PF00080"/>
    </source>
</evidence>
<dbReference type="Pfam" id="PF00080">
    <property type="entry name" value="Sod_Cu"/>
    <property type="match status" value="1"/>
</dbReference>
<dbReference type="PANTHER" id="PTHR10003">
    <property type="entry name" value="SUPEROXIDE DISMUTASE CU-ZN -RELATED"/>
    <property type="match status" value="1"/>
</dbReference>
<dbReference type="GO" id="GO:0004784">
    <property type="term" value="F:superoxide dismutase activity"/>
    <property type="evidence" value="ECO:0007669"/>
    <property type="project" value="UniProtKB-EC"/>
</dbReference>
<keyword evidence="2" id="KW-0560">Oxidoreductase</keyword>
<dbReference type="OrthoDB" id="5431326at2"/>
<feature type="chain" id="PRO_5006395267" description="Superoxide dismutase [Cu-Zn]" evidence="4">
    <location>
        <begin position="27"/>
        <end position="193"/>
    </location>
</feature>
<comment type="catalytic activity">
    <reaction evidence="2">
        <text>2 superoxide + 2 H(+) = H2O2 + O2</text>
        <dbReference type="Rhea" id="RHEA:20696"/>
        <dbReference type="ChEBI" id="CHEBI:15378"/>
        <dbReference type="ChEBI" id="CHEBI:15379"/>
        <dbReference type="ChEBI" id="CHEBI:16240"/>
        <dbReference type="ChEBI" id="CHEBI:18421"/>
        <dbReference type="EC" id="1.15.1.1"/>
    </reaction>
</comment>
<keyword evidence="7" id="KW-1185">Reference proteome</keyword>
<evidence type="ECO:0000256" key="3">
    <source>
        <dbReference type="SAM" id="MobiDB-lite"/>
    </source>
</evidence>
<keyword evidence="2" id="KW-0479">Metal-binding</keyword>
<dbReference type="InterPro" id="IPR036423">
    <property type="entry name" value="SOD-like_Cu/Zn_dom_sf"/>
</dbReference>
<dbReference type="InterPro" id="IPR024134">
    <property type="entry name" value="SOD_Cu/Zn_/chaperone"/>
</dbReference>
<dbReference type="InterPro" id="IPR001424">
    <property type="entry name" value="SOD_Cu_Zn_dom"/>
</dbReference>
<dbReference type="CDD" id="cd00305">
    <property type="entry name" value="Cu-Zn_Superoxide_Dismutase"/>
    <property type="match status" value="1"/>
</dbReference>
<gene>
    <name evidence="6" type="ORF">ABB30_14130</name>
</gene>
<dbReference type="PATRIC" id="fig|336566.3.peg.2393"/>
<keyword evidence="2" id="KW-0186">Copper</keyword>
<evidence type="ECO:0000256" key="1">
    <source>
        <dbReference type="ARBA" id="ARBA00010457"/>
    </source>
</evidence>
<feature type="domain" description="Superoxide dismutase copper/zinc binding" evidence="5">
    <location>
        <begin position="57"/>
        <end position="187"/>
    </location>
</feature>
<name>A0A0R0D7W5_9GAMM</name>
<feature type="region of interest" description="Disordered" evidence="3">
    <location>
        <begin position="101"/>
        <end position="124"/>
    </location>
</feature>
<organism evidence="6 7">
    <name type="scientific">Stenotrophomonas ginsengisoli</name>
    <dbReference type="NCBI Taxonomy" id="336566"/>
    <lineage>
        <taxon>Bacteria</taxon>
        <taxon>Pseudomonadati</taxon>
        <taxon>Pseudomonadota</taxon>
        <taxon>Gammaproteobacteria</taxon>
        <taxon>Lysobacterales</taxon>
        <taxon>Lysobacteraceae</taxon>
        <taxon>Stenotrophomonas</taxon>
    </lineage>
</organism>
<dbReference type="PRINTS" id="PR00068">
    <property type="entry name" value="CUZNDISMTASE"/>
</dbReference>
<evidence type="ECO:0000256" key="4">
    <source>
        <dbReference type="SAM" id="SignalP"/>
    </source>
</evidence>
<comment type="similarity">
    <text evidence="1 2">Belongs to the Cu-Zn superoxide dismutase family.</text>
</comment>
<evidence type="ECO:0000313" key="6">
    <source>
        <dbReference type="EMBL" id="KRG74362.1"/>
    </source>
</evidence>